<dbReference type="KEGG" id="ehx:EMIHUDRAFT_440665"/>
<feature type="region of interest" description="Disordered" evidence="1">
    <location>
        <begin position="97"/>
        <end position="126"/>
    </location>
</feature>
<dbReference type="PaxDb" id="2903-EOD36132"/>
<proteinExistence type="predicted"/>
<dbReference type="EnsemblProtists" id="EOD36132">
    <property type="protein sequence ID" value="EOD36132"/>
    <property type="gene ID" value="EMIHUDRAFT_440665"/>
</dbReference>
<sequence>RGAVGAADAPGRSLPHHDSEWRLLRGWTPRLHLHGGGAALGVAALWRRLRAAASPPRRAGDARGRGAAQHLLAVPSLDGAWRAALCCASPVALHDDRHPARGARQHGGPPAPRASTRRRLRPCPWHGAASGAVEGVVARRPLWAHKDTL</sequence>
<dbReference type="HOGENOM" id="CLU_1754537_0_0_1"/>
<evidence type="ECO:0000313" key="3">
    <source>
        <dbReference type="Proteomes" id="UP000013827"/>
    </source>
</evidence>
<reference evidence="3" key="1">
    <citation type="journal article" date="2013" name="Nature">
        <title>Pan genome of the phytoplankton Emiliania underpins its global distribution.</title>
        <authorList>
            <person name="Read B.A."/>
            <person name="Kegel J."/>
            <person name="Klute M.J."/>
            <person name="Kuo A."/>
            <person name="Lefebvre S.C."/>
            <person name="Maumus F."/>
            <person name="Mayer C."/>
            <person name="Miller J."/>
            <person name="Monier A."/>
            <person name="Salamov A."/>
            <person name="Young J."/>
            <person name="Aguilar M."/>
            <person name="Claverie J.M."/>
            <person name="Frickenhaus S."/>
            <person name="Gonzalez K."/>
            <person name="Herman E.K."/>
            <person name="Lin Y.C."/>
            <person name="Napier J."/>
            <person name="Ogata H."/>
            <person name="Sarno A.F."/>
            <person name="Shmutz J."/>
            <person name="Schroeder D."/>
            <person name="de Vargas C."/>
            <person name="Verret F."/>
            <person name="von Dassow P."/>
            <person name="Valentin K."/>
            <person name="Van de Peer Y."/>
            <person name="Wheeler G."/>
            <person name="Dacks J.B."/>
            <person name="Delwiche C.F."/>
            <person name="Dyhrman S.T."/>
            <person name="Glockner G."/>
            <person name="John U."/>
            <person name="Richards T."/>
            <person name="Worden A.Z."/>
            <person name="Zhang X."/>
            <person name="Grigoriev I.V."/>
            <person name="Allen A.E."/>
            <person name="Bidle K."/>
            <person name="Borodovsky M."/>
            <person name="Bowler C."/>
            <person name="Brownlee C."/>
            <person name="Cock J.M."/>
            <person name="Elias M."/>
            <person name="Gladyshev V.N."/>
            <person name="Groth M."/>
            <person name="Guda C."/>
            <person name="Hadaegh A."/>
            <person name="Iglesias-Rodriguez M.D."/>
            <person name="Jenkins J."/>
            <person name="Jones B.M."/>
            <person name="Lawson T."/>
            <person name="Leese F."/>
            <person name="Lindquist E."/>
            <person name="Lobanov A."/>
            <person name="Lomsadze A."/>
            <person name="Malik S.B."/>
            <person name="Marsh M.E."/>
            <person name="Mackinder L."/>
            <person name="Mock T."/>
            <person name="Mueller-Roeber B."/>
            <person name="Pagarete A."/>
            <person name="Parker M."/>
            <person name="Probert I."/>
            <person name="Quesneville H."/>
            <person name="Raines C."/>
            <person name="Rensing S.A."/>
            <person name="Riano-Pachon D.M."/>
            <person name="Richier S."/>
            <person name="Rokitta S."/>
            <person name="Shiraiwa Y."/>
            <person name="Soanes D.M."/>
            <person name="van der Giezen M."/>
            <person name="Wahlund T.M."/>
            <person name="Williams B."/>
            <person name="Wilson W."/>
            <person name="Wolfe G."/>
            <person name="Wurch L.L."/>
        </authorList>
    </citation>
    <scope>NUCLEOTIDE SEQUENCE</scope>
</reference>
<evidence type="ECO:0000313" key="2">
    <source>
        <dbReference type="EnsemblProtists" id="EOD36132"/>
    </source>
</evidence>
<organism evidence="2 3">
    <name type="scientific">Emiliania huxleyi (strain CCMP1516)</name>
    <dbReference type="NCBI Taxonomy" id="280463"/>
    <lineage>
        <taxon>Eukaryota</taxon>
        <taxon>Haptista</taxon>
        <taxon>Haptophyta</taxon>
        <taxon>Prymnesiophyceae</taxon>
        <taxon>Isochrysidales</taxon>
        <taxon>Noelaerhabdaceae</taxon>
        <taxon>Emiliania</taxon>
    </lineage>
</organism>
<dbReference type="Proteomes" id="UP000013827">
    <property type="component" value="Unassembled WGS sequence"/>
</dbReference>
<accession>A0A0D3KK47</accession>
<name>A0A0D3KK47_EMIH1</name>
<keyword evidence="3" id="KW-1185">Reference proteome</keyword>
<evidence type="ECO:0000256" key="1">
    <source>
        <dbReference type="SAM" id="MobiDB-lite"/>
    </source>
</evidence>
<reference evidence="2" key="2">
    <citation type="submission" date="2024-10" db="UniProtKB">
        <authorList>
            <consortium name="EnsemblProtists"/>
        </authorList>
    </citation>
    <scope>IDENTIFICATION</scope>
</reference>
<protein>
    <submittedName>
        <fullName evidence="2">Uncharacterized protein</fullName>
    </submittedName>
</protein>
<dbReference type="AlphaFoldDB" id="A0A0D3KK47"/>
<dbReference type="RefSeq" id="XP_005788561.1">
    <property type="nucleotide sequence ID" value="XM_005788504.1"/>
</dbReference>
<dbReference type="GeneID" id="17281403"/>